<dbReference type="PROSITE" id="PS51257">
    <property type="entry name" value="PROKAR_LIPOPROTEIN"/>
    <property type="match status" value="1"/>
</dbReference>
<organism evidence="2 3">
    <name type="scientific">Bacteroides caccae</name>
    <dbReference type="NCBI Taxonomy" id="47678"/>
    <lineage>
        <taxon>Bacteria</taxon>
        <taxon>Pseudomonadati</taxon>
        <taxon>Bacteroidota</taxon>
        <taxon>Bacteroidia</taxon>
        <taxon>Bacteroidales</taxon>
        <taxon>Bacteroidaceae</taxon>
        <taxon>Bacteroides</taxon>
    </lineage>
</organism>
<comment type="caution">
    <text evidence="2">The sequence shown here is derived from an EMBL/GenBank/DDBJ whole genome shotgun (WGS) entry which is preliminary data.</text>
</comment>
<evidence type="ECO:0000313" key="2">
    <source>
        <dbReference type="EMBL" id="KAA5473179.1"/>
    </source>
</evidence>
<keyword evidence="1" id="KW-0732">Signal</keyword>
<name>A0A6H9Q9B7_9BACE</name>
<evidence type="ECO:0000313" key="3">
    <source>
        <dbReference type="Proteomes" id="UP000427825"/>
    </source>
</evidence>
<proteinExistence type="predicted"/>
<feature type="signal peptide" evidence="1">
    <location>
        <begin position="1"/>
        <end position="22"/>
    </location>
</feature>
<evidence type="ECO:0000256" key="1">
    <source>
        <dbReference type="SAM" id="SignalP"/>
    </source>
</evidence>
<accession>A0A6H9Q9B7</accession>
<feature type="chain" id="PRO_5026028252" evidence="1">
    <location>
        <begin position="23"/>
        <end position="929"/>
    </location>
</feature>
<dbReference type="RefSeq" id="WP_130057225.1">
    <property type="nucleotide sequence ID" value="NZ_RCXH01000013.1"/>
</dbReference>
<dbReference type="Proteomes" id="UP000427825">
    <property type="component" value="Unassembled WGS sequence"/>
</dbReference>
<dbReference type="CDD" id="cd13120">
    <property type="entry name" value="BF2867_like_N"/>
    <property type="match status" value="1"/>
</dbReference>
<dbReference type="EMBL" id="VVYJ01000012">
    <property type="protein sequence ID" value="KAA5473179.1"/>
    <property type="molecule type" value="Genomic_DNA"/>
</dbReference>
<gene>
    <name evidence="2" type="ORF">F2Y39_18385</name>
</gene>
<dbReference type="AlphaFoldDB" id="A0A6H9Q9B7"/>
<reference evidence="2 3" key="1">
    <citation type="journal article" date="2019" name="Nat. Med.">
        <title>A library of human gut bacterial isolates paired with longitudinal multiomics data enables mechanistic microbiome research.</title>
        <authorList>
            <person name="Poyet M."/>
            <person name="Groussin M."/>
            <person name="Gibbons S.M."/>
            <person name="Avila-Pacheco J."/>
            <person name="Jiang X."/>
            <person name="Kearney S.M."/>
            <person name="Perrotta A.R."/>
            <person name="Berdy B."/>
            <person name="Zhao S."/>
            <person name="Lieberman T.D."/>
            <person name="Swanson P.K."/>
            <person name="Smith M."/>
            <person name="Roesemann S."/>
            <person name="Alexander J.E."/>
            <person name="Rich S.A."/>
            <person name="Livny J."/>
            <person name="Vlamakis H."/>
            <person name="Clish C."/>
            <person name="Bullock K."/>
            <person name="Deik A."/>
            <person name="Scott J."/>
            <person name="Pierce K.A."/>
            <person name="Xavier R.J."/>
            <person name="Alm E.J."/>
        </authorList>
    </citation>
    <scope>NUCLEOTIDE SEQUENCE [LARGE SCALE GENOMIC DNA]</scope>
    <source>
        <strain evidence="2 3">BIOML-A25</strain>
    </source>
</reference>
<protein>
    <submittedName>
        <fullName evidence="2">Fimbrillin family protein</fullName>
    </submittedName>
</protein>
<sequence length="929" mass="103114">MLPRVKIITYIAASMACFVLWACSEDERLVPDTEPERISFNIAISGKWETVTPTRSIEEKEIDCKAVKFKDSGLWIVPSVEEGIALAPKREDVPLTRGAVVTENNFYPSFRVYGYRFGNEGDWTETGLPADRELVINNEEAKPTVDEIWKTGAVHLWPGTNFSMRFFAWAPGDAVTVEEANGKPQMSYTVPQEAKEQKDLLVSVDASDASGGYLKNFPGDYRRPVNLRFYHAVTAVRVRAVGDIQGNISYVKLQGVKGSGTHVFGEKGWTLSGKNREFMQEIPEEITPDAENGTLIIDGDAIYMMVPQKLEESAELVVGLKDGGTMTGMIGGGGKEWRMGTTVTYRISRTEIIEEPVFDVTPDRHEFTHEGGRARYVVKSYIEKTAKGVTRLEAAPWKVTGYSLDNGKTWNTDKPHWLEFTDNGHGDTGSNGDGSDAAVSYDASVSPTSKITTGSENEHTEALRNAASRGSAGEPCDLAMYTVDYQAQNGLTTANCYVISAPGTYRLPLVYGNAIKQGRTNEVAYKPYAAKKSSNFLTPFLKHDDKDITAPCLQDNSGVIPDHARLVWNDVCVGFIEVNRELSDYEVSVDGRDRPVKYLTFTIPQATIDQGNALIAVCNNAGDILWSWHIWVTDTDLTATIPVTNYQNETLQMMPSPLGWDDEEATDGYPGREVLVRFVQDKTGAEDFLTLVQAPSYIYGNGNAPYYQYGRKDPIRPSLGEKMTDKIVYDANGEMQYINTPVDKPTNKLTIGANIQNPDRIYILSAKPNNSVARNLWHGNAITAKFTAMTVKTVYDPCPPGFVIPPMNAYTGFTKNGGNSNRNQPIDNHNIKDRNEYGFSFYTRRADTQPTETIYFPSVRNRDPNHGLETSGYTTKQNNFWTSAIHDLNPSGGCALYYEYDKPSKKDVIQPVNTPPRSTCACICPVKDL</sequence>